<proteinExistence type="predicted"/>
<reference evidence="3 4" key="1">
    <citation type="submission" date="2019-07" db="EMBL/GenBank/DDBJ databases">
        <authorList>
            <person name="Zhu P."/>
        </authorList>
    </citation>
    <scope>NUCLEOTIDE SEQUENCE [LARGE SCALE GENOMIC DNA]</scope>
    <source>
        <strain evidence="3 4">SSL-25</strain>
    </source>
</reference>
<evidence type="ECO:0000313" key="4">
    <source>
        <dbReference type="Proteomes" id="UP000320580"/>
    </source>
</evidence>
<evidence type="ECO:0000259" key="2">
    <source>
        <dbReference type="Pfam" id="PF07811"/>
    </source>
</evidence>
<gene>
    <name evidence="3" type="ORF">FQU76_22330</name>
</gene>
<dbReference type="Proteomes" id="UP000320580">
    <property type="component" value="Chromosome"/>
</dbReference>
<keyword evidence="4" id="KW-1185">Reference proteome</keyword>
<organism evidence="3 4">
    <name type="scientific">Streptomyces qinzhouensis</name>
    <dbReference type="NCBI Taxonomy" id="2599401"/>
    <lineage>
        <taxon>Bacteria</taxon>
        <taxon>Bacillati</taxon>
        <taxon>Actinomycetota</taxon>
        <taxon>Actinomycetes</taxon>
        <taxon>Kitasatosporales</taxon>
        <taxon>Streptomycetaceae</taxon>
        <taxon>Streptomyces</taxon>
    </lineage>
</organism>
<keyword evidence="1" id="KW-1133">Transmembrane helix</keyword>
<evidence type="ECO:0000313" key="3">
    <source>
        <dbReference type="EMBL" id="QDY78794.1"/>
    </source>
</evidence>
<dbReference type="AlphaFoldDB" id="A0A5B8JEV4"/>
<sequence length="123" mass="12524">MTRRRAAGDRGQAAVEYAGVLALLVFVALAAVQVGLVAYTAQQAGTAARAAARTEATLDGTGRGPSAGRGAISGWLADGARFDPGTCSGEDDEVSVTVVVEVPSLLPVFDFDPAVRTVTMPCD</sequence>
<dbReference type="Pfam" id="PF07811">
    <property type="entry name" value="TadE"/>
    <property type="match status" value="1"/>
</dbReference>
<accession>A0A5B8JEV4</accession>
<feature type="transmembrane region" description="Helical" evidence="1">
    <location>
        <begin position="20"/>
        <end position="39"/>
    </location>
</feature>
<dbReference type="EMBL" id="CP042266">
    <property type="protein sequence ID" value="QDY78794.1"/>
    <property type="molecule type" value="Genomic_DNA"/>
</dbReference>
<name>A0A5B8JEV4_9ACTN</name>
<dbReference type="RefSeq" id="WP_146482110.1">
    <property type="nucleotide sequence ID" value="NZ_CP042266.1"/>
</dbReference>
<keyword evidence="1" id="KW-0472">Membrane</keyword>
<protein>
    <submittedName>
        <fullName evidence="3">Pilus assembly protein</fullName>
    </submittedName>
</protein>
<feature type="domain" description="TadE-like" evidence="2">
    <location>
        <begin position="11"/>
        <end position="53"/>
    </location>
</feature>
<dbReference type="OrthoDB" id="4335656at2"/>
<dbReference type="InterPro" id="IPR012495">
    <property type="entry name" value="TadE-like_dom"/>
</dbReference>
<evidence type="ECO:0000256" key="1">
    <source>
        <dbReference type="SAM" id="Phobius"/>
    </source>
</evidence>
<dbReference type="KEGG" id="sqz:FQU76_22330"/>
<keyword evidence="1" id="KW-0812">Transmembrane</keyword>